<feature type="transmembrane region" description="Helical" evidence="8">
    <location>
        <begin position="52"/>
        <end position="81"/>
    </location>
</feature>
<dbReference type="AlphaFoldDB" id="W4M1S4"/>
<evidence type="ECO:0000313" key="9">
    <source>
        <dbReference type="EMBL" id="ETX03891.1"/>
    </source>
</evidence>
<comment type="caution">
    <text evidence="9">The sequence shown here is derived from an EMBL/GenBank/DDBJ whole genome shotgun (WGS) entry which is preliminary data.</text>
</comment>
<protein>
    <recommendedName>
        <fullName evidence="11">AzlC family protein</fullName>
    </recommendedName>
</protein>
<keyword evidence="10" id="KW-1185">Reference proteome</keyword>
<evidence type="ECO:0000256" key="7">
    <source>
        <dbReference type="ARBA" id="ARBA00023136"/>
    </source>
</evidence>
<evidence type="ECO:0000313" key="10">
    <source>
        <dbReference type="Proteomes" id="UP000019140"/>
    </source>
</evidence>
<dbReference type="Pfam" id="PF03591">
    <property type="entry name" value="AzlC"/>
    <property type="match status" value="1"/>
</dbReference>
<feature type="transmembrane region" description="Helical" evidence="8">
    <location>
        <begin position="197"/>
        <end position="216"/>
    </location>
</feature>
<keyword evidence="5 8" id="KW-0812">Transmembrane</keyword>
<dbReference type="InterPro" id="IPR011606">
    <property type="entry name" value="Brnchd-chn_aa_trnsp_permease"/>
</dbReference>
<dbReference type="GO" id="GO:1903785">
    <property type="term" value="P:L-valine transmembrane transport"/>
    <property type="evidence" value="ECO:0007669"/>
    <property type="project" value="TreeGrafter"/>
</dbReference>
<evidence type="ECO:0000256" key="4">
    <source>
        <dbReference type="ARBA" id="ARBA00022475"/>
    </source>
</evidence>
<dbReference type="PANTHER" id="PTHR34979">
    <property type="entry name" value="INNER MEMBRANE PROTEIN YGAZ"/>
    <property type="match status" value="1"/>
</dbReference>
<evidence type="ECO:0000256" key="2">
    <source>
        <dbReference type="ARBA" id="ARBA00010735"/>
    </source>
</evidence>
<evidence type="ECO:0000256" key="6">
    <source>
        <dbReference type="ARBA" id="ARBA00022989"/>
    </source>
</evidence>
<dbReference type="PANTHER" id="PTHR34979:SF1">
    <property type="entry name" value="INNER MEMBRANE PROTEIN YGAZ"/>
    <property type="match status" value="1"/>
</dbReference>
<organism evidence="9 10">
    <name type="scientific">Candidatus Entotheonella gemina</name>
    <dbReference type="NCBI Taxonomy" id="1429439"/>
    <lineage>
        <taxon>Bacteria</taxon>
        <taxon>Pseudomonadati</taxon>
        <taxon>Nitrospinota/Tectimicrobiota group</taxon>
        <taxon>Candidatus Tectimicrobiota</taxon>
        <taxon>Candidatus Entotheonellia</taxon>
        <taxon>Candidatus Entotheonellales</taxon>
        <taxon>Candidatus Entotheonellaceae</taxon>
        <taxon>Candidatus Entotheonella</taxon>
    </lineage>
</organism>
<sequence>MRFAQGFLAMLPLWTGAIPVGIAYGAAARDAGLSFAETQLMSLTVFSAAAQMSAVALIGAGMPTVILIGTALALNVQLLLLGLSAGQQTHSRWLGRVIGAYFLTDGAYGIALAGGKLTLARLLGAGVSMFTAWNLGTALGATAIHLLPIPALFAADFVAPLAFLAVLVPLVRTWATVLTVWVTALVTLGLIPLMPNGAAILMASLVGSAVGAWWAYRRRSGRVQ</sequence>
<evidence type="ECO:0000256" key="8">
    <source>
        <dbReference type="SAM" id="Phobius"/>
    </source>
</evidence>
<accession>W4M1S4</accession>
<dbReference type="GO" id="GO:0005886">
    <property type="term" value="C:plasma membrane"/>
    <property type="evidence" value="ECO:0007669"/>
    <property type="project" value="UniProtKB-SubCell"/>
</dbReference>
<evidence type="ECO:0000256" key="1">
    <source>
        <dbReference type="ARBA" id="ARBA00004651"/>
    </source>
</evidence>
<dbReference type="Proteomes" id="UP000019140">
    <property type="component" value="Unassembled WGS sequence"/>
</dbReference>
<dbReference type="HOGENOM" id="CLU_065777_2_0_7"/>
<feature type="transmembrane region" description="Helical" evidence="8">
    <location>
        <begin position="161"/>
        <end position="191"/>
    </location>
</feature>
<proteinExistence type="inferred from homology"/>
<keyword evidence="4" id="KW-1003">Cell membrane</keyword>
<evidence type="ECO:0008006" key="11">
    <source>
        <dbReference type="Google" id="ProtNLM"/>
    </source>
</evidence>
<gene>
    <name evidence="9" type="ORF">ETSY2_32015</name>
</gene>
<comment type="similarity">
    <text evidence="2">Belongs to the AzlC family.</text>
</comment>
<keyword evidence="3" id="KW-0813">Transport</keyword>
<feature type="transmembrane region" description="Helical" evidence="8">
    <location>
        <begin position="133"/>
        <end position="154"/>
    </location>
</feature>
<keyword evidence="7 8" id="KW-0472">Membrane</keyword>
<keyword evidence="6 8" id="KW-1133">Transmembrane helix</keyword>
<evidence type="ECO:0000256" key="3">
    <source>
        <dbReference type="ARBA" id="ARBA00022448"/>
    </source>
</evidence>
<feature type="transmembrane region" description="Helical" evidence="8">
    <location>
        <begin position="93"/>
        <end position="113"/>
    </location>
</feature>
<evidence type="ECO:0000256" key="5">
    <source>
        <dbReference type="ARBA" id="ARBA00022692"/>
    </source>
</evidence>
<dbReference type="EMBL" id="AZHX01001361">
    <property type="protein sequence ID" value="ETX03891.1"/>
    <property type="molecule type" value="Genomic_DNA"/>
</dbReference>
<name>W4M1S4_9BACT</name>
<comment type="subcellular location">
    <subcellularLocation>
        <location evidence="1">Cell membrane</location>
        <topology evidence="1">Multi-pass membrane protein</topology>
    </subcellularLocation>
</comment>
<reference evidence="9 10" key="1">
    <citation type="journal article" date="2014" name="Nature">
        <title>An environmental bacterial taxon with a large and distinct metabolic repertoire.</title>
        <authorList>
            <person name="Wilson M.C."/>
            <person name="Mori T."/>
            <person name="Ruckert C."/>
            <person name="Uria A.R."/>
            <person name="Helf M.J."/>
            <person name="Takada K."/>
            <person name="Gernert C."/>
            <person name="Steffens U.A."/>
            <person name="Heycke N."/>
            <person name="Schmitt S."/>
            <person name="Rinke C."/>
            <person name="Helfrich E.J."/>
            <person name="Brachmann A.O."/>
            <person name="Gurgui C."/>
            <person name="Wakimoto T."/>
            <person name="Kracht M."/>
            <person name="Crusemann M."/>
            <person name="Hentschel U."/>
            <person name="Abe I."/>
            <person name="Matsunaga S."/>
            <person name="Kalinowski J."/>
            <person name="Takeyama H."/>
            <person name="Piel J."/>
        </authorList>
    </citation>
    <scope>NUCLEOTIDE SEQUENCE [LARGE SCALE GENOMIC DNA]</scope>
    <source>
        <strain evidence="10">TSY2</strain>
    </source>
</reference>